<evidence type="ECO:0000256" key="5">
    <source>
        <dbReference type="ARBA" id="ARBA00023098"/>
    </source>
</evidence>
<evidence type="ECO:0000313" key="8">
    <source>
        <dbReference type="Proteomes" id="UP000320225"/>
    </source>
</evidence>
<keyword evidence="4" id="KW-0949">S-adenosyl-L-methionine</keyword>
<evidence type="ECO:0000256" key="6">
    <source>
        <dbReference type="PIRSR" id="PIRSR003085-1"/>
    </source>
</evidence>
<comment type="caution">
    <text evidence="7">The sequence shown here is derived from an EMBL/GenBank/DDBJ whole genome shotgun (WGS) entry which is preliminary data.</text>
</comment>
<reference evidence="7 8" key="1">
    <citation type="submission" date="2019-07" db="EMBL/GenBank/DDBJ databases">
        <title>Tepidimonas sediminis YIM 72259 draft genome.</title>
        <authorList>
            <person name="Da Costa M.S."/>
            <person name="Froufe H.J.C."/>
            <person name="Egas C."/>
            <person name="Albuquerque L."/>
        </authorList>
    </citation>
    <scope>NUCLEOTIDE SEQUENCE [LARGE SCALE GENOMIC DNA]</scope>
    <source>
        <strain evidence="7 8">YIM 72259</strain>
    </source>
</reference>
<sequence length="418" mass="46930">MSLLSAPPLPPGGDATVWQLALRQAPAAGRSVLRLLRQMRHGQLELRTPHGLTLRFGAPHAPAGLHARLELHDWRVAAAALRRGDIGFAEGYLDGLWSTPDLAALLRVMLANRREIDAAIHGHWAGRLLYRLRHRLRRNSRAGSRRNIHAHYDLGNGFYRLWLDDTMTYSSAWFGGDFGQTLEQAQRAKMRRALQQAGVAEGARVLEIGCGWGALAEMAAREFGARVVGVTLSTEQLAHGMRRLAHAGLSERVELRLQDYRDIADGPFDAIVSIEMIEAVGQAYWPAYFDAVRHLLRPGGRACIQAIVIRDELFERYLRGTDFIQQYVFPGGCLLSRGEIHRQAARAGLQVRDELAFGADYAETLRRWRRAFLAQLEAVRAQGFDERFVRLWTFYLAYCEAGFDAGDIDVVQVTLERA</sequence>
<dbReference type="InterPro" id="IPR003333">
    <property type="entry name" value="CMAS"/>
</dbReference>
<dbReference type="GO" id="GO:0008610">
    <property type="term" value="P:lipid biosynthetic process"/>
    <property type="evidence" value="ECO:0007669"/>
    <property type="project" value="InterPro"/>
</dbReference>
<evidence type="ECO:0000256" key="1">
    <source>
        <dbReference type="ARBA" id="ARBA00010815"/>
    </source>
</evidence>
<proteinExistence type="inferred from homology"/>
<dbReference type="PANTHER" id="PTHR43667">
    <property type="entry name" value="CYCLOPROPANE-FATTY-ACYL-PHOSPHOLIPID SYNTHASE"/>
    <property type="match status" value="1"/>
</dbReference>
<feature type="active site" evidence="6">
    <location>
        <position position="399"/>
    </location>
</feature>
<evidence type="ECO:0000256" key="4">
    <source>
        <dbReference type="ARBA" id="ARBA00022691"/>
    </source>
</evidence>
<evidence type="ECO:0000256" key="2">
    <source>
        <dbReference type="ARBA" id="ARBA00022603"/>
    </source>
</evidence>
<dbReference type="PIRSF" id="PIRSF003085">
    <property type="entry name" value="CMAS"/>
    <property type="match status" value="1"/>
</dbReference>
<keyword evidence="2 7" id="KW-0489">Methyltransferase</keyword>
<dbReference type="CDD" id="cd02440">
    <property type="entry name" value="AdoMet_MTases"/>
    <property type="match status" value="1"/>
</dbReference>
<comment type="similarity">
    <text evidence="1">Belongs to the CFA/CMAS family.</text>
</comment>
<dbReference type="GO" id="GO:0032259">
    <property type="term" value="P:methylation"/>
    <property type="evidence" value="ECO:0007669"/>
    <property type="project" value="UniProtKB-KW"/>
</dbReference>
<dbReference type="GO" id="GO:0008168">
    <property type="term" value="F:methyltransferase activity"/>
    <property type="evidence" value="ECO:0007669"/>
    <property type="project" value="UniProtKB-KW"/>
</dbReference>
<dbReference type="EMBL" id="VJND01000003">
    <property type="protein sequence ID" value="TSE26423.1"/>
    <property type="molecule type" value="Genomic_DNA"/>
</dbReference>
<dbReference type="Proteomes" id="UP000320225">
    <property type="component" value="Unassembled WGS sequence"/>
</dbReference>
<evidence type="ECO:0000256" key="3">
    <source>
        <dbReference type="ARBA" id="ARBA00022679"/>
    </source>
</evidence>
<keyword evidence="3 7" id="KW-0808">Transferase</keyword>
<dbReference type="InterPro" id="IPR029063">
    <property type="entry name" value="SAM-dependent_MTases_sf"/>
</dbReference>
<evidence type="ECO:0000313" key="7">
    <source>
        <dbReference type="EMBL" id="TSE26423.1"/>
    </source>
</evidence>
<name>A0A554WS91_9BURK</name>
<dbReference type="SUPFAM" id="SSF53335">
    <property type="entry name" value="S-adenosyl-L-methionine-dependent methyltransferases"/>
    <property type="match status" value="1"/>
</dbReference>
<organism evidence="7 8">
    <name type="scientific">Tepidimonas sediminis</name>
    <dbReference type="NCBI Taxonomy" id="2588941"/>
    <lineage>
        <taxon>Bacteria</taxon>
        <taxon>Pseudomonadati</taxon>
        <taxon>Pseudomonadota</taxon>
        <taxon>Betaproteobacteria</taxon>
        <taxon>Burkholderiales</taxon>
        <taxon>Tepidimonas</taxon>
    </lineage>
</organism>
<keyword evidence="8" id="KW-1185">Reference proteome</keyword>
<dbReference type="EC" id="2.1.1.-" evidence="7"/>
<dbReference type="PANTHER" id="PTHR43667:SF2">
    <property type="entry name" value="FATTY ACID C-METHYL TRANSFERASE"/>
    <property type="match status" value="1"/>
</dbReference>
<dbReference type="OrthoDB" id="9782855at2"/>
<dbReference type="RefSeq" id="WP_143893707.1">
    <property type="nucleotide sequence ID" value="NZ_VJND01000003.1"/>
</dbReference>
<keyword evidence="5" id="KW-0443">Lipid metabolism</keyword>
<protein>
    <submittedName>
        <fullName evidence="7">Tuberculostearic acid methyltransferase UfaA1</fullName>
        <ecNumber evidence="7">2.1.1.-</ecNumber>
    </submittedName>
</protein>
<dbReference type="InterPro" id="IPR050723">
    <property type="entry name" value="CFA/CMAS"/>
</dbReference>
<accession>A0A554WS91</accession>
<gene>
    <name evidence="7" type="primary">ufaA1</name>
    <name evidence="7" type="ORF">Tsedi_00721</name>
</gene>
<dbReference type="AlphaFoldDB" id="A0A554WS91"/>
<dbReference type="Pfam" id="PF02353">
    <property type="entry name" value="CMAS"/>
    <property type="match status" value="1"/>
</dbReference>
<dbReference type="Gene3D" id="3.40.50.150">
    <property type="entry name" value="Vaccinia Virus protein VP39"/>
    <property type="match status" value="1"/>
</dbReference>